<comment type="caution">
    <text evidence="7">The sequence shown here is derived from an EMBL/GenBank/DDBJ whole genome shotgun (WGS) entry which is preliminary data.</text>
</comment>
<dbReference type="EMBL" id="JAVIJP010000007">
    <property type="protein sequence ID" value="KAL3651010.1"/>
    <property type="molecule type" value="Genomic_DNA"/>
</dbReference>
<feature type="chain" id="PRO_5044533352" description="Pectin acetylesterase" evidence="6">
    <location>
        <begin position="23"/>
        <end position="405"/>
    </location>
</feature>
<evidence type="ECO:0000256" key="4">
    <source>
        <dbReference type="ARBA" id="ARBA00022512"/>
    </source>
</evidence>
<dbReference type="GO" id="GO:0016787">
    <property type="term" value="F:hydrolase activity"/>
    <property type="evidence" value="ECO:0007669"/>
    <property type="project" value="UniProtKB-KW"/>
</dbReference>
<dbReference type="Proteomes" id="UP001632038">
    <property type="component" value="Unassembled WGS sequence"/>
</dbReference>
<comment type="subcellular location">
    <subcellularLocation>
        <location evidence="2 6">Secreted</location>
        <location evidence="2 6">Cell wall</location>
    </subcellularLocation>
</comment>
<keyword evidence="5 6" id="KW-0961">Cell wall biogenesis/degradation</keyword>
<evidence type="ECO:0000256" key="5">
    <source>
        <dbReference type="ARBA" id="ARBA00023316"/>
    </source>
</evidence>
<protein>
    <recommendedName>
        <fullName evidence="6">Pectin acetylesterase</fullName>
        <ecNumber evidence="6">3.1.1.-</ecNumber>
    </recommendedName>
</protein>
<reference evidence="8" key="1">
    <citation type="journal article" date="2024" name="IScience">
        <title>Strigolactones Initiate the Formation of Haustorium-like Structures in Castilleja.</title>
        <authorList>
            <person name="Buerger M."/>
            <person name="Peterson D."/>
            <person name="Chory J."/>
        </authorList>
    </citation>
    <scope>NUCLEOTIDE SEQUENCE [LARGE SCALE GENOMIC DNA]</scope>
</reference>
<sequence>MAGHWLQQLILALLVLNIGVNGEGINPIVNITILDNALAIGAVCLDGSPAGYHYSEGFGEGVNNWLVYLPIVVSSLTLIGLLMSQVGGGWCDTTSNCIDRVKKQPIFASTNNITSTSFGGILSPNQTINPDFYNWNKVSLRYCDGSSFIGDVEAVDPATNLHYRGSRIFSGIVNELLAKGLNKAQNVILAGTSAGGLATILNCDRFRAFVPNATRVKCVSDSGFFVYAKNLTNDVGFQFDRVVELHGVAKFLPTSCTSRMDSGSCFFPQNLVGDIQTPLFLLNSAFDRYQISVNLKPNPAEKPGWVSCTNHTETCTPAQLQTIKNFRDTFLETLKNVSDSPSRGLFINSCYIHDYVYSTERWNYEGSPRLDNKTIAQAIGDWYFDRSSVRLIDTKTEYPLDCHVL</sequence>
<dbReference type="AlphaFoldDB" id="A0ABD3ECZ8"/>
<keyword evidence="8" id="KW-1185">Reference proteome</keyword>
<comment type="function">
    <text evidence="1 6">Hydrolyzes acetyl esters in homogalacturonan regions of pectin. In type I primary cell wall, galacturonic acid residues of pectin can be acetylated at the O-2 and O-3 positions. Decreasing the degree of acetylation of pectin gels in vitro alters their physical properties.</text>
</comment>
<organism evidence="7 8">
    <name type="scientific">Castilleja foliolosa</name>
    <dbReference type="NCBI Taxonomy" id="1961234"/>
    <lineage>
        <taxon>Eukaryota</taxon>
        <taxon>Viridiplantae</taxon>
        <taxon>Streptophyta</taxon>
        <taxon>Embryophyta</taxon>
        <taxon>Tracheophyta</taxon>
        <taxon>Spermatophyta</taxon>
        <taxon>Magnoliopsida</taxon>
        <taxon>eudicotyledons</taxon>
        <taxon>Gunneridae</taxon>
        <taxon>Pentapetalae</taxon>
        <taxon>asterids</taxon>
        <taxon>lamiids</taxon>
        <taxon>Lamiales</taxon>
        <taxon>Orobanchaceae</taxon>
        <taxon>Pedicularideae</taxon>
        <taxon>Castillejinae</taxon>
        <taxon>Castilleja</taxon>
    </lineage>
</organism>
<dbReference type="Pfam" id="PF03283">
    <property type="entry name" value="PAE"/>
    <property type="match status" value="1"/>
</dbReference>
<dbReference type="InterPro" id="IPR004963">
    <property type="entry name" value="PAE/NOTUM"/>
</dbReference>
<dbReference type="GO" id="GO:0071555">
    <property type="term" value="P:cell wall organization"/>
    <property type="evidence" value="ECO:0007669"/>
    <property type="project" value="UniProtKB-KW"/>
</dbReference>
<gene>
    <name evidence="7" type="ORF">CASFOL_007413</name>
</gene>
<evidence type="ECO:0000256" key="1">
    <source>
        <dbReference type="ARBA" id="ARBA00003534"/>
    </source>
</evidence>
<proteinExistence type="inferred from homology"/>
<evidence type="ECO:0000256" key="2">
    <source>
        <dbReference type="ARBA" id="ARBA00004191"/>
    </source>
</evidence>
<keyword evidence="4 6" id="KW-0134">Cell wall</keyword>
<feature type="signal peptide" evidence="6">
    <location>
        <begin position="1"/>
        <end position="22"/>
    </location>
</feature>
<comment type="similarity">
    <text evidence="3 6">Belongs to the pectinacetylesterase family.</text>
</comment>
<keyword evidence="6" id="KW-0732">Signal</keyword>
<dbReference type="PANTHER" id="PTHR21562">
    <property type="entry name" value="NOTUM-RELATED"/>
    <property type="match status" value="1"/>
</dbReference>
<evidence type="ECO:0000256" key="3">
    <source>
        <dbReference type="ARBA" id="ARBA00005784"/>
    </source>
</evidence>
<dbReference type="PANTHER" id="PTHR21562:SF65">
    <property type="entry name" value="PECTIN ACETYLESTERASE"/>
    <property type="match status" value="1"/>
</dbReference>
<evidence type="ECO:0000313" key="8">
    <source>
        <dbReference type="Proteomes" id="UP001632038"/>
    </source>
</evidence>
<dbReference type="EC" id="3.1.1.-" evidence="6"/>
<evidence type="ECO:0000256" key="6">
    <source>
        <dbReference type="RuleBase" id="RU363114"/>
    </source>
</evidence>
<keyword evidence="6" id="KW-0964">Secreted</keyword>
<keyword evidence="6" id="KW-0378">Hydrolase</keyword>
<evidence type="ECO:0000313" key="7">
    <source>
        <dbReference type="EMBL" id="KAL3651010.1"/>
    </source>
</evidence>
<name>A0ABD3ECZ8_9LAMI</name>
<accession>A0ABD3ECZ8</accession>